<accession>A0A6J7Q474</accession>
<dbReference type="AlphaFoldDB" id="A0A6J7Q474"/>
<name>A0A6J7Q474_9ZZZZ</name>
<feature type="compositionally biased region" description="Polar residues" evidence="1">
    <location>
        <begin position="47"/>
        <end position="56"/>
    </location>
</feature>
<organism evidence="2">
    <name type="scientific">freshwater metagenome</name>
    <dbReference type="NCBI Taxonomy" id="449393"/>
    <lineage>
        <taxon>unclassified sequences</taxon>
        <taxon>metagenomes</taxon>
        <taxon>ecological metagenomes</taxon>
    </lineage>
</organism>
<proteinExistence type="predicted"/>
<dbReference type="EMBL" id="CAFBPD010000157">
    <property type="protein sequence ID" value="CAB5012418.1"/>
    <property type="molecule type" value="Genomic_DNA"/>
</dbReference>
<feature type="compositionally biased region" description="Low complexity" evidence="1">
    <location>
        <begin position="16"/>
        <end position="34"/>
    </location>
</feature>
<sequence>MSPPVAKTESPKAHDTASAGDTTTITRTAVARTAGPDRRPPVRRARSMTTPITAARTTLGWGRTRMTK</sequence>
<gene>
    <name evidence="2" type="ORF">UFOPK4061_00936</name>
</gene>
<evidence type="ECO:0000313" key="2">
    <source>
        <dbReference type="EMBL" id="CAB5012418.1"/>
    </source>
</evidence>
<protein>
    <submittedName>
        <fullName evidence="2">Unannotated protein</fullName>
    </submittedName>
</protein>
<reference evidence="2" key="1">
    <citation type="submission" date="2020-05" db="EMBL/GenBank/DDBJ databases">
        <authorList>
            <person name="Chiriac C."/>
            <person name="Salcher M."/>
            <person name="Ghai R."/>
            <person name="Kavagutti S V."/>
        </authorList>
    </citation>
    <scope>NUCLEOTIDE SEQUENCE</scope>
</reference>
<evidence type="ECO:0000256" key="1">
    <source>
        <dbReference type="SAM" id="MobiDB-lite"/>
    </source>
</evidence>
<feature type="region of interest" description="Disordered" evidence="1">
    <location>
        <begin position="1"/>
        <end position="68"/>
    </location>
</feature>